<evidence type="ECO:0000259" key="3">
    <source>
        <dbReference type="PROSITE" id="PS51077"/>
    </source>
</evidence>
<protein>
    <submittedName>
        <fullName evidence="4">Helix-turn-helix domain-containing protein</fullName>
    </submittedName>
</protein>
<gene>
    <name evidence="4" type="ORF">G5C33_14175</name>
</gene>
<dbReference type="InterPro" id="IPR050707">
    <property type="entry name" value="HTH_MetabolicPath_Reg"/>
</dbReference>
<name>A0A6G6Y7A3_9SPHN</name>
<dbReference type="InterPro" id="IPR005471">
    <property type="entry name" value="Tscrpt_reg_IclR_N"/>
</dbReference>
<dbReference type="Proteomes" id="UP000501568">
    <property type="component" value="Chromosome"/>
</dbReference>
<dbReference type="RefSeq" id="WP_165327830.1">
    <property type="nucleotide sequence ID" value="NZ_CP049109.1"/>
</dbReference>
<dbReference type="PANTHER" id="PTHR30136">
    <property type="entry name" value="HELIX-TURN-HELIX TRANSCRIPTIONAL REGULATOR, ICLR FAMILY"/>
    <property type="match status" value="1"/>
</dbReference>
<dbReference type="Gene3D" id="1.10.10.10">
    <property type="entry name" value="Winged helix-like DNA-binding domain superfamily/Winged helix DNA-binding domain"/>
    <property type="match status" value="1"/>
</dbReference>
<dbReference type="PANTHER" id="PTHR30136:SF35">
    <property type="entry name" value="HTH-TYPE TRANSCRIPTIONAL REGULATOR RV1719"/>
    <property type="match status" value="1"/>
</dbReference>
<accession>A0A6G6Y7A3</accession>
<evidence type="ECO:0000256" key="2">
    <source>
        <dbReference type="ARBA" id="ARBA00023163"/>
    </source>
</evidence>
<dbReference type="Pfam" id="PF09339">
    <property type="entry name" value="HTH_IclR"/>
    <property type="match status" value="1"/>
</dbReference>
<keyword evidence="5" id="KW-1185">Reference proteome</keyword>
<dbReference type="InterPro" id="IPR036390">
    <property type="entry name" value="WH_DNA-bd_sf"/>
</dbReference>
<keyword evidence="2" id="KW-0804">Transcription</keyword>
<keyword evidence="1" id="KW-0805">Transcription regulation</keyword>
<dbReference type="AlphaFoldDB" id="A0A6G6Y7A3"/>
<dbReference type="SUPFAM" id="SSF55781">
    <property type="entry name" value="GAF domain-like"/>
    <property type="match status" value="1"/>
</dbReference>
<dbReference type="GO" id="GO:0003700">
    <property type="term" value="F:DNA-binding transcription factor activity"/>
    <property type="evidence" value="ECO:0007669"/>
    <property type="project" value="TreeGrafter"/>
</dbReference>
<proteinExistence type="predicted"/>
<dbReference type="EMBL" id="CP049109">
    <property type="protein sequence ID" value="QIG80822.1"/>
    <property type="molecule type" value="Genomic_DNA"/>
</dbReference>
<sequence>MASGKANKARMAKRVIEVLDFFDEEHPQATVMEIARRFNRPQSSTSELLSNLQSLGLLHKDRYTRAYSLTPRAAMLGASVQPSMVRDGRLARLMDRLSSQTGLSVALFGLVGLTAQIYAWRPGNSGVVTSIPGGLRSGLQEHLYRSAAGWLLLSTLEPQTCSGMLRRMNAEASPEAKFDVADVAERVRQAAEQGAVRGFAGFGAAAEMTVMLLPGLPSDQPLAVGLLHDGSDQVDGHALQDAIRDAIAFTDEAPRPAPVTGGSVQPLFHAA</sequence>
<dbReference type="GO" id="GO:0045892">
    <property type="term" value="P:negative regulation of DNA-templated transcription"/>
    <property type="evidence" value="ECO:0007669"/>
    <property type="project" value="TreeGrafter"/>
</dbReference>
<organism evidence="4 5">
    <name type="scientific">Stakelama tenebrarum</name>
    <dbReference type="NCBI Taxonomy" id="2711215"/>
    <lineage>
        <taxon>Bacteria</taxon>
        <taxon>Pseudomonadati</taxon>
        <taxon>Pseudomonadota</taxon>
        <taxon>Alphaproteobacteria</taxon>
        <taxon>Sphingomonadales</taxon>
        <taxon>Sphingomonadaceae</taxon>
        <taxon>Stakelama</taxon>
    </lineage>
</organism>
<feature type="domain" description="HTH iclR-type" evidence="3">
    <location>
        <begin position="9"/>
        <end position="71"/>
    </location>
</feature>
<dbReference type="SUPFAM" id="SSF46785">
    <property type="entry name" value="Winged helix' DNA-binding domain"/>
    <property type="match status" value="1"/>
</dbReference>
<evidence type="ECO:0000313" key="5">
    <source>
        <dbReference type="Proteomes" id="UP000501568"/>
    </source>
</evidence>
<dbReference type="InterPro" id="IPR036388">
    <property type="entry name" value="WH-like_DNA-bd_sf"/>
</dbReference>
<dbReference type="InterPro" id="IPR029016">
    <property type="entry name" value="GAF-like_dom_sf"/>
</dbReference>
<reference evidence="4 5" key="1">
    <citation type="submission" date="2020-02" db="EMBL/GenBank/DDBJ databases">
        <authorList>
            <person name="Zheng R.K."/>
            <person name="Sun C.M."/>
        </authorList>
    </citation>
    <scope>NUCLEOTIDE SEQUENCE [LARGE SCALE GENOMIC DNA]</scope>
    <source>
        <strain evidence="5">zrk23</strain>
    </source>
</reference>
<evidence type="ECO:0000313" key="4">
    <source>
        <dbReference type="EMBL" id="QIG80822.1"/>
    </source>
</evidence>
<dbReference type="PROSITE" id="PS51077">
    <property type="entry name" value="HTH_ICLR"/>
    <property type="match status" value="1"/>
</dbReference>
<dbReference type="SMART" id="SM00346">
    <property type="entry name" value="HTH_ICLR"/>
    <property type="match status" value="1"/>
</dbReference>
<dbReference type="KEGG" id="spzr:G5C33_14175"/>
<dbReference type="Gene3D" id="3.30.450.40">
    <property type="match status" value="1"/>
</dbReference>
<evidence type="ECO:0000256" key="1">
    <source>
        <dbReference type="ARBA" id="ARBA00023015"/>
    </source>
</evidence>
<dbReference type="GO" id="GO:0003677">
    <property type="term" value="F:DNA binding"/>
    <property type="evidence" value="ECO:0007669"/>
    <property type="project" value="InterPro"/>
</dbReference>